<dbReference type="PATRIC" id="fig|163011.3.peg.2073"/>
<accession>A0A0J6HI82</accession>
<dbReference type="AlphaFoldDB" id="A0A0J6HI82"/>
<dbReference type="RefSeq" id="WP_048393901.1">
    <property type="nucleotide sequence ID" value="NZ_JYLB01000002.1"/>
</dbReference>
<evidence type="ECO:0000313" key="4">
    <source>
        <dbReference type="Proteomes" id="UP000434925"/>
    </source>
</evidence>
<evidence type="ECO:0000313" key="1">
    <source>
        <dbReference type="EMBL" id="KAB0505847.1"/>
    </source>
</evidence>
<reference evidence="1 4" key="3">
    <citation type="submission" date="2019-09" db="EMBL/GenBank/DDBJ databases">
        <title>Draft genome sequences of 48 bacterial type strains from the CCUG.</title>
        <authorList>
            <person name="Tunovic T."/>
            <person name="Pineiro-Iglesias B."/>
            <person name="Unosson C."/>
            <person name="Inganas E."/>
            <person name="Ohlen M."/>
            <person name="Cardew S."/>
            <person name="Jensie-Markopoulos S."/>
            <person name="Salva-Serra F."/>
            <person name="Jaen-Luchoro D."/>
            <person name="Karlsson R."/>
            <person name="Svensson-Stadler L."/>
            <person name="Chun J."/>
            <person name="Moore E."/>
        </authorList>
    </citation>
    <scope>NUCLEOTIDE SEQUENCE [LARGE SCALE GENOMIC DNA]</scope>
    <source>
        <strain evidence="1 4">CCUG 51522</strain>
    </source>
</reference>
<evidence type="ECO:0000313" key="2">
    <source>
        <dbReference type="EMBL" id="SDT65359.1"/>
    </source>
</evidence>
<gene>
    <name evidence="1" type="ORF">F7R14_06960</name>
    <name evidence="2" type="ORF">SAMN04490191_5922</name>
</gene>
<proteinExistence type="predicted"/>
<name>A0A0J6HI82_9PSED</name>
<protein>
    <submittedName>
        <fullName evidence="2">Uncharacterized protein</fullName>
    </submittedName>
</protein>
<sequence>MKHLIMGVPKGEDFPSFEKQIPISTTELKLIMGWETDEDSLHDYRLTEQQIIGIEKACSLDLPKNLELFLTSYD</sequence>
<dbReference type="Proteomes" id="UP000182814">
    <property type="component" value="Chromosome I"/>
</dbReference>
<keyword evidence="3" id="KW-1185">Reference proteome</keyword>
<reference evidence="2" key="1">
    <citation type="submission" date="2016-10" db="EMBL/GenBank/DDBJ databases">
        <authorList>
            <person name="de Groot N.N."/>
        </authorList>
    </citation>
    <scope>NUCLEOTIDE SEQUENCE [LARGE SCALE GENOMIC DNA]</scope>
    <source>
        <strain evidence="2">BS3782</strain>
    </source>
</reference>
<dbReference type="Proteomes" id="UP000434925">
    <property type="component" value="Unassembled WGS sequence"/>
</dbReference>
<dbReference type="EMBL" id="LT629746">
    <property type="protein sequence ID" value="SDT65359.1"/>
    <property type="molecule type" value="Genomic_DNA"/>
</dbReference>
<evidence type="ECO:0000313" key="3">
    <source>
        <dbReference type="Proteomes" id="UP000182814"/>
    </source>
</evidence>
<organism evidence="2 3">
    <name type="scientific">Pseudomonas lini</name>
    <dbReference type="NCBI Taxonomy" id="163011"/>
    <lineage>
        <taxon>Bacteria</taxon>
        <taxon>Pseudomonadati</taxon>
        <taxon>Pseudomonadota</taxon>
        <taxon>Gammaproteobacteria</taxon>
        <taxon>Pseudomonadales</taxon>
        <taxon>Pseudomonadaceae</taxon>
        <taxon>Pseudomonas</taxon>
    </lineage>
</organism>
<dbReference type="EMBL" id="VZPO01000003">
    <property type="protein sequence ID" value="KAB0505847.1"/>
    <property type="molecule type" value="Genomic_DNA"/>
</dbReference>
<reference evidence="3" key="2">
    <citation type="submission" date="2016-10" db="EMBL/GenBank/DDBJ databases">
        <authorList>
            <person name="Varghese N."/>
            <person name="Submissions S."/>
        </authorList>
    </citation>
    <scope>NUCLEOTIDE SEQUENCE [LARGE SCALE GENOMIC DNA]</scope>
    <source>
        <strain evidence="3">BS3782</strain>
    </source>
</reference>